<evidence type="ECO:0000313" key="3">
    <source>
        <dbReference type="EMBL" id="ATY63630.1"/>
    </source>
</evidence>
<name>A0A2H4SKL0_CORMI</name>
<organism evidence="3 4">
    <name type="scientific">Cordyceps militaris</name>
    <name type="common">Caterpillar fungus</name>
    <name type="synonym">Clavaria militaris</name>
    <dbReference type="NCBI Taxonomy" id="73501"/>
    <lineage>
        <taxon>Eukaryota</taxon>
        <taxon>Fungi</taxon>
        <taxon>Dikarya</taxon>
        <taxon>Ascomycota</taxon>
        <taxon>Pezizomycotina</taxon>
        <taxon>Sordariomycetes</taxon>
        <taxon>Hypocreomycetidae</taxon>
        <taxon>Hypocreales</taxon>
        <taxon>Cordycipitaceae</taxon>
        <taxon>Cordyceps</taxon>
    </lineage>
</organism>
<sequence length="168" mass="18307">MASEADQAIDGLLERYLVLVDQYAALSASLSAAQQRTFHALARARFTVDRGGGVGRDQYDERMQASRRVVVSRPAAAPPTFAVTAEGRNAAGNNPLRWFGVLVPQALRDAQSEAVRTVEDILPRLASVQAEMAQVEIEVRRARKRRAKAISNRDLTHTNKNSGSGHNG</sequence>
<dbReference type="GO" id="GO:1990871">
    <property type="term" value="C:Vma12-Vma22 assembly complex"/>
    <property type="evidence" value="ECO:0007669"/>
    <property type="project" value="TreeGrafter"/>
</dbReference>
<dbReference type="GO" id="GO:0070072">
    <property type="term" value="P:vacuolar proton-transporting V-type ATPase complex assembly"/>
    <property type="evidence" value="ECO:0007669"/>
    <property type="project" value="InterPro"/>
</dbReference>
<dbReference type="VEuPathDB" id="FungiDB:CCM_00982"/>
<dbReference type="AlphaFoldDB" id="A0A2H4SKL0"/>
<feature type="region of interest" description="Disordered" evidence="2">
    <location>
        <begin position="148"/>
        <end position="168"/>
    </location>
</feature>
<dbReference type="Proteomes" id="UP000323067">
    <property type="component" value="Chromosome vii"/>
</dbReference>
<proteinExistence type="predicted"/>
<dbReference type="PANTHER" id="PTHR31996">
    <property type="entry name" value="COILED-COIL DOMAIN-CONTAINING PROTEIN 115"/>
    <property type="match status" value="1"/>
</dbReference>
<dbReference type="VEuPathDB" id="FungiDB:A9K55_008494"/>
<feature type="compositionally biased region" description="Polar residues" evidence="2">
    <location>
        <begin position="158"/>
        <end position="168"/>
    </location>
</feature>
<protein>
    <recommendedName>
        <fullName evidence="1">Vacuolar ATPase assembly protein VMA22</fullName>
    </recommendedName>
</protein>
<reference evidence="3 4" key="1">
    <citation type="journal article" date="2017" name="BMC Genomics">
        <title>Chromosome level assembly and secondary metabolite potential of the parasitic fungus Cordyceps militaris.</title>
        <authorList>
            <person name="Kramer G.J."/>
            <person name="Nodwell J.R."/>
        </authorList>
    </citation>
    <scope>NUCLEOTIDE SEQUENCE [LARGE SCALE GENOMIC DNA]</scope>
    <source>
        <strain evidence="3 4">ATCC 34164</strain>
    </source>
</reference>
<evidence type="ECO:0000313" key="4">
    <source>
        <dbReference type="Proteomes" id="UP000323067"/>
    </source>
</evidence>
<evidence type="ECO:0000256" key="1">
    <source>
        <dbReference type="ARBA" id="ARBA00093634"/>
    </source>
</evidence>
<evidence type="ECO:0000256" key="2">
    <source>
        <dbReference type="SAM" id="MobiDB-lite"/>
    </source>
</evidence>
<dbReference type="InterPro" id="IPR040357">
    <property type="entry name" value="Vma22/CCDC115"/>
</dbReference>
<accession>A0A2H4SKL0</accession>
<gene>
    <name evidence="3" type="ORF">A9K55_008494</name>
</gene>
<dbReference type="Pfam" id="PF21730">
    <property type="entry name" value="Vma22_CCDC115"/>
    <property type="match status" value="1"/>
</dbReference>
<dbReference type="GO" id="GO:0051082">
    <property type="term" value="F:unfolded protein binding"/>
    <property type="evidence" value="ECO:0007669"/>
    <property type="project" value="TreeGrafter"/>
</dbReference>
<dbReference type="PANTHER" id="PTHR31996:SF2">
    <property type="entry name" value="COILED-COIL DOMAIN-CONTAINING PROTEIN 115"/>
    <property type="match status" value="1"/>
</dbReference>
<dbReference type="EMBL" id="CP023324">
    <property type="protein sequence ID" value="ATY63630.1"/>
    <property type="molecule type" value="Genomic_DNA"/>
</dbReference>
<dbReference type="OrthoDB" id="408631at2759"/>